<dbReference type="Pfam" id="PF07730">
    <property type="entry name" value="HisKA_3"/>
    <property type="match status" value="1"/>
</dbReference>
<keyword evidence="3" id="KW-0597">Phosphoprotein</keyword>
<dbReference type="InterPro" id="IPR036890">
    <property type="entry name" value="HATPase_C_sf"/>
</dbReference>
<proteinExistence type="predicted"/>
<dbReference type="InterPro" id="IPR011712">
    <property type="entry name" value="Sig_transdc_His_kin_sub3_dim/P"/>
</dbReference>
<keyword evidence="6 11" id="KW-0418">Kinase</keyword>
<keyword evidence="5" id="KW-0547">Nucleotide-binding</keyword>
<keyword evidence="9" id="KW-1133">Transmembrane helix</keyword>
<dbReference type="EC" id="2.7.13.3" evidence="2"/>
<dbReference type="EMBL" id="JBHTLY010000002">
    <property type="protein sequence ID" value="MFD1201735.1"/>
    <property type="molecule type" value="Genomic_DNA"/>
</dbReference>
<evidence type="ECO:0000256" key="6">
    <source>
        <dbReference type="ARBA" id="ARBA00022777"/>
    </source>
</evidence>
<dbReference type="RefSeq" id="WP_343957659.1">
    <property type="nucleotide sequence ID" value="NZ_BAAAKZ010000002.1"/>
</dbReference>
<dbReference type="CDD" id="cd16917">
    <property type="entry name" value="HATPase_UhpB-NarQ-NarX-like"/>
    <property type="match status" value="1"/>
</dbReference>
<feature type="transmembrane region" description="Helical" evidence="9">
    <location>
        <begin position="163"/>
        <end position="183"/>
    </location>
</feature>
<feature type="transmembrane region" description="Helical" evidence="9">
    <location>
        <begin position="26"/>
        <end position="59"/>
    </location>
</feature>
<dbReference type="PANTHER" id="PTHR24421">
    <property type="entry name" value="NITRATE/NITRITE SENSOR PROTEIN NARX-RELATED"/>
    <property type="match status" value="1"/>
</dbReference>
<evidence type="ECO:0000256" key="7">
    <source>
        <dbReference type="ARBA" id="ARBA00022840"/>
    </source>
</evidence>
<dbReference type="SUPFAM" id="SSF55874">
    <property type="entry name" value="ATPase domain of HSP90 chaperone/DNA topoisomerase II/histidine kinase"/>
    <property type="match status" value="1"/>
</dbReference>
<evidence type="ECO:0000256" key="5">
    <source>
        <dbReference type="ARBA" id="ARBA00022741"/>
    </source>
</evidence>
<evidence type="ECO:0000256" key="4">
    <source>
        <dbReference type="ARBA" id="ARBA00022679"/>
    </source>
</evidence>
<keyword evidence="7" id="KW-0067">ATP-binding</keyword>
<evidence type="ECO:0000256" key="8">
    <source>
        <dbReference type="ARBA" id="ARBA00023012"/>
    </source>
</evidence>
<name>A0ABW3TMF6_9MICO</name>
<evidence type="ECO:0000259" key="10">
    <source>
        <dbReference type="Pfam" id="PF07730"/>
    </source>
</evidence>
<keyword evidence="8" id="KW-0902">Two-component regulatory system</keyword>
<comment type="catalytic activity">
    <reaction evidence="1">
        <text>ATP + protein L-histidine = ADP + protein N-phospho-L-histidine.</text>
        <dbReference type="EC" id="2.7.13.3"/>
    </reaction>
</comment>
<dbReference type="InterPro" id="IPR050482">
    <property type="entry name" value="Sensor_HK_TwoCompSys"/>
</dbReference>
<dbReference type="Proteomes" id="UP001597181">
    <property type="component" value="Unassembled WGS sequence"/>
</dbReference>
<dbReference type="Gene3D" id="1.20.5.1930">
    <property type="match status" value="1"/>
</dbReference>
<dbReference type="GO" id="GO:0016301">
    <property type="term" value="F:kinase activity"/>
    <property type="evidence" value="ECO:0007669"/>
    <property type="project" value="UniProtKB-KW"/>
</dbReference>
<feature type="transmembrane region" description="Helical" evidence="9">
    <location>
        <begin position="103"/>
        <end position="136"/>
    </location>
</feature>
<organism evidence="11 12">
    <name type="scientific">Leucobacter albus</name>
    <dbReference type="NCBI Taxonomy" id="272210"/>
    <lineage>
        <taxon>Bacteria</taxon>
        <taxon>Bacillati</taxon>
        <taxon>Actinomycetota</taxon>
        <taxon>Actinomycetes</taxon>
        <taxon>Micrococcales</taxon>
        <taxon>Microbacteriaceae</taxon>
        <taxon>Leucobacter</taxon>
    </lineage>
</organism>
<evidence type="ECO:0000313" key="12">
    <source>
        <dbReference type="Proteomes" id="UP001597181"/>
    </source>
</evidence>
<keyword evidence="4" id="KW-0808">Transferase</keyword>
<gene>
    <name evidence="11" type="ORF">ACFQ3U_07510</name>
</gene>
<dbReference type="Gene3D" id="3.30.565.10">
    <property type="entry name" value="Histidine kinase-like ATPase, C-terminal domain"/>
    <property type="match status" value="1"/>
</dbReference>
<comment type="caution">
    <text evidence="11">The sequence shown here is derived from an EMBL/GenBank/DDBJ whole genome shotgun (WGS) entry which is preliminary data.</text>
</comment>
<evidence type="ECO:0000313" key="11">
    <source>
        <dbReference type="EMBL" id="MFD1201735.1"/>
    </source>
</evidence>
<protein>
    <recommendedName>
        <fullName evidence="2">histidine kinase</fullName>
        <ecNumber evidence="2">2.7.13.3</ecNumber>
    </recommendedName>
</protein>
<evidence type="ECO:0000256" key="9">
    <source>
        <dbReference type="SAM" id="Phobius"/>
    </source>
</evidence>
<dbReference type="PANTHER" id="PTHR24421:SF10">
    <property type="entry name" value="NITRATE_NITRITE SENSOR PROTEIN NARQ"/>
    <property type="match status" value="1"/>
</dbReference>
<evidence type="ECO:0000256" key="1">
    <source>
        <dbReference type="ARBA" id="ARBA00000085"/>
    </source>
</evidence>
<keyword evidence="9" id="KW-0812">Transmembrane</keyword>
<accession>A0ABW3TMF6</accession>
<keyword evidence="9" id="KW-0472">Membrane</keyword>
<sequence length="426" mass="45725">MTSQTVWQALVLPPWRFLASWWPWRALAFVATSAVMAPVLVAVLAVTILLLPIWAILVASVDRRRLRLLGLPLLASGHVRVPPGERQNWLGVRLTEPATWRELVSLIAGLVFGAVSLLVLFGQGLTLTMIVGVAVMARQREGTIHFFSDFAVHLGPENWWHPLPLLVIALPVFAYITALLAALHGACARWLIAARVAEIDERVTRLTRSRAAIVAANEAERRRLERDLHDGVQQELVAIAARLGMLELELAAGDARATRAALDAAHAQTERALGALRDTVRGIHPAVLSDHGVPAALSELGGRSAMPLRVVDRGFPRLTPEREAAAYFFVAEALTNAAKHTSAPFVRVTLACDGGSATVTATDSGHGGIDEGRGSGLRGLGERADALGGRLLVHSPVGGPTTLTLAFPYVELGMHAEEDSRAHSAR</sequence>
<reference evidence="12" key="1">
    <citation type="journal article" date="2019" name="Int. J. Syst. Evol. Microbiol.">
        <title>The Global Catalogue of Microorganisms (GCM) 10K type strain sequencing project: providing services to taxonomists for standard genome sequencing and annotation.</title>
        <authorList>
            <consortium name="The Broad Institute Genomics Platform"/>
            <consortium name="The Broad Institute Genome Sequencing Center for Infectious Disease"/>
            <person name="Wu L."/>
            <person name="Ma J."/>
        </authorList>
    </citation>
    <scope>NUCLEOTIDE SEQUENCE [LARGE SCALE GENOMIC DNA]</scope>
    <source>
        <strain evidence="12">CCUG 50213</strain>
    </source>
</reference>
<evidence type="ECO:0000256" key="2">
    <source>
        <dbReference type="ARBA" id="ARBA00012438"/>
    </source>
</evidence>
<evidence type="ECO:0000256" key="3">
    <source>
        <dbReference type="ARBA" id="ARBA00022553"/>
    </source>
</evidence>
<keyword evidence="12" id="KW-1185">Reference proteome</keyword>
<feature type="domain" description="Signal transduction histidine kinase subgroup 3 dimerisation and phosphoacceptor" evidence="10">
    <location>
        <begin position="220"/>
        <end position="288"/>
    </location>
</feature>